<accession>A0A1B8QCY1</accession>
<proteinExistence type="predicted"/>
<dbReference type="AlphaFoldDB" id="A0A1B8QCY1"/>
<keyword evidence="2" id="KW-1185">Reference proteome</keyword>
<dbReference type="RefSeq" id="WP_067337617.1">
    <property type="nucleotide sequence ID" value="NZ_LZNA01000042.1"/>
</dbReference>
<organism evidence="1 2">
    <name type="scientific">Faucicola atlantae</name>
    <dbReference type="NCBI Taxonomy" id="34059"/>
    <lineage>
        <taxon>Bacteria</taxon>
        <taxon>Pseudomonadati</taxon>
        <taxon>Pseudomonadota</taxon>
        <taxon>Gammaproteobacteria</taxon>
        <taxon>Moraxellales</taxon>
        <taxon>Moraxellaceae</taxon>
        <taxon>Faucicola</taxon>
    </lineage>
</organism>
<sequence length="160" mass="18516">MSNNIQKLLADLTLIANQQDVKFDISKYKPISLTTTVQTFHSINDLVAYIENQGSISGWVQETSFIHHLYQDTYKWRSIPLNAEWHDGDSTSFILDYIGKNVWQITSYAMTQDDEPTHLAEKMVQYEVDSNRKLVYQRLWSFKENAPVADIAVFDGFEGE</sequence>
<reference evidence="1 2" key="1">
    <citation type="submission" date="2016-06" db="EMBL/GenBank/DDBJ databases">
        <title>Draft genome of Moraxella atlantae CCUG 59586.</title>
        <authorList>
            <person name="Salva-Serra F."/>
            <person name="Engstrom-Jakobsson H."/>
            <person name="Thorell K."/>
            <person name="Gonzales-Siles L."/>
            <person name="Karlsson R."/>
            <person name="Boulund F."/>
            <person name="Engstrand L."/>
            <person name="Kristiansson E."/>
            <person name="Moore E."/>
        </authorList>
    </citation>
    <scope>NUCLEOTIDE SEQUENCE [LARGE SCALE GENOMIC DNA]</scope>
    <source>
        <strain evidence="1 2">CCUG 59586</strain>
    </source>
</reference>
<name>A0A1B8QCY1_9GAMM</name>
<evidence type="ECO:0000313" key="2">
    <source>
        <dbReference type="Proteomes" id="UP000092616"/>
    </source>
</evidence>
<dbReference type="Proteomes" id="UP000092616">
    <property type="component" value="Unassembled WGS sequence"/>
</dbReference>
<protein>
    <submittedName>
        <fullName evidence="1">Uncharacterized protein</fullName>
    </submittedName>
</protein>
<gene>
    <name evidence="1" type="ORF">A9306_09230</name>
</gene>
<dbReference type="EMBL" id="LZNA01000042">
    <property type="protein sequence ID" value="OBX79173.1"/>
    <property type="molecule type" value="Genomic_DNA"/>
</dbReference>
<evidence type="ECO:0000313" key="1">
    <source>
        <dbReference type="EMBL" id="OBX79173.1"/>
    </source>
</evidence>
<comment type="caution">
    <text evidence="1">The sequence shown here is derived from an EMBL/GenBank/DDBJ whole genome shotgun (WGS) entry which is preliminary data.</text>
</comment>